<comment type="similarity">
    <text evidence="4 17">Belongs to the aconitase/IPM isomerase family.</text>
</comment>
<evidence type="ECO:0000256" key="6">
    <source>
        <dbReference type="ARBA" id="ARBA00021560"/>
    </source>
</evidence>
<dbReference type="NCBIfam" id="TIGR00139">
    <property type="entry name" value="h_aconitase"/>
    <property type="match status" value="1"/>
</dbReference>
<gene>
    <name evidence="20" type="ORF">TRUGW13939_08882</name>
</gene>
<evidence type="ECO:0000259" key="18">
    <source>
        <dbReference type="Pfam" id="PF00330"/>
    </source>
</evidence>
<dbReference type="InterPro" id="IPR004418">
    <property type="entry name" value="Homoaconitase_mito"/>
</dbReference>
<sequence>MAAAGFRSVPAFSIPTSDEAFLPRFVLSFYIALHNQPTPRFNMIQARRAAALATRRCVTHVGRASTQRPPSWLSTCRSYSVTGYNAKPKAFHSQLENTPNADDLLSSLSSSAPATSTPQTLTEKIVQRYSVGLPEGKKVKSGSYISIAPHHCMSHDNSWPIATKFLDIGATKVHDNRQVVMTLDHDVQNKSESNLKKYRQIEEFARTHGVDFYPAGRGIGHQIMIEEGYAWPGTVTVASDSHSNSYGAVGSLGSPIVRTDAASIWATGRTWWQVPPVAKVTLVGILPPGVTGKDVIIALCGLFNQDDVLNHSIEFVGSEQTMRSISIDERITIANMTTEWGALSGLFPIDSVLINWLRARATTSAMLNPELGDKSRFTHERIDELIENPLTADSGATYAKSLYLNLSTLSPFVAGPNSVKVATPLRDLEAKKIPVNKAYLVSCTNSRASDIAAAARVFREATKDGVTPKIAPGVNLYIAAASIPEQRIAEAAGDWQVLLDAGAKPLPSGCGPCIGLGTGLLEPGEVGISASNRNFSGRMGARDAMAYLASPEVVAASALDGHIAGPGWYQKPEGVEKVIIGEGSGDHQADVALSVEDALDKIIAQAESMIVDAEKDSTDSTDSAAAAVDDAEETLTDILPGFPEKVEGEIVFCDADNINTDGIYPGRYTYQDNLPAQKMAEVCMENYDAAFKEIAREGDVLVSGYNFGCGSSREQAATAILAKKIPLVVAGSFSNIFGRNSINNALMSVEVPRLVQRLRERFAKGKDGADTQLTRRTGWKFLWDVRRSKVVVTEDNGETWSQKVGELPPNVQEIIARGGLEKWVKAEIQK</sequence>
<organism evidence="20 21">
    <name type="scientific">Talaromyces rugulosus</name>
    <name type="common">Penicillium rugulosum</name>
    <dbReference type="NCBI Taxonomy" id="121627"/>
    <lineage>
        <taxon>Eukaryota</taxon>
        <taxon>Fungi</taxon>
        <taxon>Dikarya</taxon>
        <taxon>Ascomycota</taxon>
        <taxon>Pezizomycotina</taxon>
        <taxon>Eurotiomycetes</taxon>
        <taxon>Eurotiomycetidae</taxon>
        <taxon>Eurotiales</taxon>
        <taxon>Trichocomaceae</taxon>
        <taxon>Talaromyces</taxon>
        <taxon>Talaromyces sect. Islandici</taxon>
    </lineage>
</organism>
<dbReference type="InterPro" id="IPR039386">
    <property type="entry name" value="Homoaconitase_swivel"/>
</dbReference>
<dbReference type="GeneID" id="55996367"/>
<dbReference type="Proteomes" id="UP000509510">
    <property type="component" value="Chromosome V"/>
</dbReference>
<dbReference type="Pfam" id="PF00330">
    <property type="entry name" value="Aconitase"/>
    <property type="match status" value="1"/>
</dbReference>
<dbReference type="InterPro" id="IPR018136">
    <property type="entry name" value="Aconitase_4Fe-4S_BS"/>
</dbReference>
<evidence type="ECO:0000256" key="7">
    <source>
        <dbReference type="ARBA" id="ARBA00022605"/>
    </source>
</evidence>
<dbReference type="GO" id="GO:0046872">
    <property type="term" value="F:metal ion binding"/>
    <property type="evidence" value="ECO:0007669"/>
    <property type="project" value="UniProtKB-UniRule"/>
</dbReference>
<comment type="function">
    <text evidence="1 17">Catalyzes the reversible hydration of cis-homoaconitate to (2R,3S)-homoisocitrate, a step in the alpha-aminoadipate pathway for lysine biosynthesis.</text>
</comment>
<dbReference type="GO" id="GO:0019878">
    <property type="term" value="P:lysine biosynthetic process via aminoadipic acid"/>
    <property type="evidence" value="ECO:0007669"/>
    <property type="project" value="UniProtKB-UniRule"/>
</dbReference>
<dbReference type="InterPro" id="IPR036008">
    <property type="entry name" value="Aconitase_4Fe-4S_dom"/>
</dbReference>
<dbReference type="EC" id="4.2.1.36" evidence="5 17"/>
<dbReference type="InterPro" id="IPR050067">
    <property type="entry name" value="IPM_dehydratase_rel_enz"/>
</dbReference>
<evidence type="ECO:0000313" key="21">
    <source>
        <dbReference type="Proteomes" id="UP000509510"/>
    </source>
</evidence>
<accession>A0A7H8R688</accession>
<keyword evidence="9 17" id="KW-0809">Transit peptide</keyword>
<dbReference type="SUPFAM" id="SSF53732">
    <property type="entry name" value="Aconitase iron-sulfur domain"/>
    <property type="match status" value="1"/>
</dbReference>
<comment type="subcellular location">
    <subcellularLocation>
        <location evidence="2 17">Mitochondrion</location>
    </subcellularLocation>
</comment>
<dbReference type="AlphaFoldDB" id="A0A7H8R688"/>
<comment type="pathway">
    <text evidence="3 17">Amino-acid biosynthesis; L-lysine biosynthesis via AAA pathway; L-alpha-aminoadipate from 2-oxoglutarate: step 3/5.</text>
</comment>
<dbReference type="GO" id="GO:0004409">
    <property type="term" value="F:homoaconitate hydratase activity"/>
    <property type="evidence" value="ECO:0007669"/>
    <property type="project" value="UniProtKB-UniRule"/>
</dbReference>
<comment type="catalytic activity">
    <reaction evidence="15 17">
        <text>(2R,3S)-homoisocitrate = cis-homoaconitate + H2O</text>
        <dbReference type="Rhea" id="RHEA:15485"/>
        <dbReference type="ChEBI" id="CHEBI:15377"/>
        <dbReference type="ChEBI" id="CHEBI:15404"/>
        <dbReference type="ChEBI" id="CHEBI:58174"/>
        <dbReference type="EC" id="4.2.1.36"/>
    </reaction>
</comment>
<keyword evidence="12 17" id="KW-0496">Mitochondrion</keyword>
<keyword evidence="21" id="KW-1185">Reference proteome</keyword>
<evidence type="ECO:0000256" key="10">
    <source>
        <dbReference type="ARBA" id="ARBA00023004"/>
    </source>
</evidence>
<comment type="cofactor">
    <cofactor evidence="17">
        <name>[4Fe-4S] cluster</name>
        <dbReference type="ChEBI" id="CHEBI:49883"/>
    </cofactor>
    <text evidence="17">Binds 1 [4Fe-4S] cluster per subunit.</text>
</comment>
<evidence type="ECO:0000313" key="20">
    <source>
        <dbReference type="EMBL" id="QKX61727.1"/>
    </source>
</evidence>
<evidence type="ECO:0000256" key="3">
    <source>
        <dbReference type="ARBA" id="ARBA00005106"/>
    </source>
</evidence>
<evidence type="ECO:0000259" key="19">
    <source>
        <dbReference type="Pfam" id="PF00694"/>
    </source>
</evidence>
<dbReference type="Gene3D" id="3.20.19.10">
    <property type="entry name" value="Aconitase, domain 4"/>
    <property type="match status" value="1"/>
</dbReference>
<keyword evidence="13 17" id="KW-0457">Lysine biosynthesis</keyword>
<dbReference type="PANTHER" id="PTHR43822">
    <property type="entry name" value="HOMOACONITASE, MITOCHONDRIAL-RELATED"/>
    <property type="match status" value="1"/>
</dbReference>
<dbReference type="PRINTS" id="PR00415">
    <property type="entry name" value="ACONITASE"/>
</dbReference>
<dbReference type="EMBL" id="CP055902">
    <property type="protein sequence ID" value="QKX61727.1"/>
    <property type="molecule type" value="Genomic_DNA"/>
</dbReference>
<evidence type="ECO:0000256" key="16">
    <source>
        <dbReference type="ARBA" id="ARBA00032706"/>
    </source>
</evidence>
<evidence type="ECO:0000256" key="1">
    <source>
        <dbReference type="ARBA" id="ARBA00003422"/>
    </source>
</evidence>
<evidence type="ECO:0000256" key="12">
    <source>
        <dbReference type="ARBA" id="ARBA00023128"/>
    </source>
</evidence>
<dbReference type="OrthoDB" id="10262323at2759"/>
<keyword evidence="7 17" id="KW-0028">Amino-acid biosynthesis</keyword>
<reference evidence="21" key="1">
    <citation type="submission" date="2020-06" db="EMBL/GenBank/DDBJ databases">
        <title>A chromosome-scale genome assembly of Talaromyces rugulosus W13939.</title>
        <authorList>
            <person name="Wang B."/>
            <person name="Guo L."/>
            <person name="Ye K."/>
            <person name="Wang L."/>
        </authorList>
    </citation>
    <scope>NUCLEOTIDE SEQUENCE [LARGE SCALE GENOMIC DNA]</scope>
    <source>
        <strain evidence="21">W13939</strain>
    </source>
</reference>
<evidence type="ECO:0000256" key="17">
    <source>
        <dbReference type="RuleBase" id="RU362038"/>
    </source>
</evidence>
<feature type="domain" description="Aconitase A/isopropylmalate dehydratase small subunit swivel" evidence="19">
    <location>
        <begin position="633"/>
        <end position="753"/>
    </location>
</feature>
<feature type="domain" description="Aconitase/3-isopropylmalate dehydratase large subunit alpha/beta/alpha" evidence="18">
    <location>
        <begin position="124"/>
        <end position="561"/>
    </location>
</feature>
<protein>
    <recommendedName>
        <fullName evidence="6 17">Homoaconitase, mitochondrial</fullName>
        <ecNumber evidence="5 17">4.2.1.36</ecNumber>
    </recommendedName>
    <alternativeName>
        <fullName evidence="16 17">Homoaconitate hydratase</fullName>
    </alternativeName>
</protein>
<evidence type="ECO:0000256" key="4">
    <source>
        <dbReference type="ARBA" id="ARBA00007185"/>
    </source>
</evidence>
<dbReference type="PROSITE" id="PS00450">
    <property type="entry name" value="ACONITASE_1"/>
    <property type="match status" value="1"/>
</dbReference>
<dbReference type="SUPFAM" id="SSF52016">
    <property type="entry name" value="LeuD/IlvD-like"/>
    <property type="match status" value="1"/>
</dbReference>
<dbReference type="InterPro" id="IPR015928">
    <property type="entry name" value="Aconitase/3IPM_dehydase_swvl"/>
</dbReference>
<dbReference type="GO" id="GO:0005739">
    <property type="term" value="C:mitochondrion"/>
    <property type="evidence" value="ECO:0007669"/>
    <property type="project" value="UniProtKB-SubCell"/>
</dbReference>
<keyword evidence="10 17" id="KW-0408">Iron</keyword>
<dbReference type="Gene3D" id="3.30.499.10">
    <property type="entry name" value="Aconitase, domain 3"/>
    <property type="match status" value="2"/>
</dbReference>
<evidence type="ECO:0000256" key="9">
    <source>
        <dbReference type="ARBA" id="ARBA00022946"/>
    </source>
</evidence>
<dbReference type="CDD" id="cd01674">
    <property type="entry name" value="Homoaconitase_Swivel"/>
    <property type="match status" value="1"/>
</dbReference>
<evidence type="ECO:0000256" key="5">
    <source>
        <dbReference type="ARBA" id="ARBA00012022"/>
    </source>
</evidence>
<dbReference type="InterPro" id="IPR001030">
    <property type="entry name" value="Acoase/IPM_deHydtase_lsu_aba"/>
</dbReference>
<dbReference type="PROSITE" id="PS01244">
    <property type="entry name" value="ACONITASE_2"/>
    <property type="match status" value="1"/>
</dbReference>
<dbReference type="GO" id="GO:0051539">
    <property type="term" value="F:4 iron, 4 sulfur cluster binding"/>
    <property type="evidence" value="ECO:0007669"/>
    <property type="project" value="UniProtKB-UniRule"/>
</dbReference>
<dbReference type="InterPro" id="IPR000573">
    <property type="entry name" value="AconitaseA/IPMdHydase_ssu_swvl"/>
</dbReference>
<keyword evidence="14 17" id="KW-0456">Lyase</keyword>
<name>A0A7H8R688_TALRU</name>
<evidence type="ECO:0000256" key="2">
    <source>
        <dbReference type="ARBA" id="ARBA00004173"/>
    </source>
</evidence>
<dbReference type="RefSeq" id="XP_035347901.1">
    <property type="nucleotide sequence ID" value="XM_035492008.1"/>
</dbReference>
<proteinExistence type="inferred from homology"/>
<evidence type="ECO:0000256" key="15">
    <source>
        <dbReference type="ARBA" id="ARBA00029338"/>
    </source>
</evidence>
<keyword evidence="11 17" id="KW-0411">Iron-sulfur</keyword>
<evidence type="ECO:0000256" key="14">
    <source>
        <dbReference type="ARBA" id="ARBA00023239"/>
    </source>
</evidence>
<dbReference type="UniPathway" id="UPA00033">
    <property type="reaction ID" value="UER01027"/>
</dbReference>
<dbReference type="FunFam" id="3.30.499.10:FF:000013">
    <property type="entry name" value="Homoaconitase, mitochondrial"/>
    <property type="match status" value="1"/>
</dbReference>
<evidence type="ECO:0000256" key="8">
    <source>
        <dbReference type="ARBA" id="ARBA00022723"/>
    </source>
</evidence>
<dbReference type="PANTHER" id="PTHR43822:SF2">
    <property type="entry name" value="HOMOACONITASE, MITOCHONDRIAL"/>
    <property type="match status" value="1"/>
</dbReference>
<dbReference type="KEGG" id="trg:TRUGW13939_08882"/>
<dbReference type="Pfam" id="PF00694">
    <property type="entry name" value="Aconitase_C"/>
    <property type="match status" value="1"/>
</dbReference>
<evidence type="ECO:0000256" key="13">
    <source>
        <dbReference type="ARBA" id="ARBA00023154"/>
    </source>
</evidence>
<evidence type="ECO:0000256" key="11">
    <source>
        <dbReference type="ARBA" id="ARBA00023014"/>
    </source>
</evidence>
<keyword evidence="8 17" id="KW-0479">Metal-binding</keyword>
<dbReference type="InterPro" id="IPR015931">
    <property type="entry name" value="Acnase/IPM_dHydase_lsu_aba_1/3"/>
</dbReference>